<evidence type="ECO:0000259" key="2">
    <source>
        <dbReference type="PROSITE" id="PS51371"/>
    </source>
</evidence>
<dbReference type="PANTHER" id="PTHR43080">
    <property type="entry name" value="CBS DOMAIN-CONTAINING PROTEIN CBSX3, MITOCHONDRIAL"/>
    <property type="match status" value="1"/>
</dbReference>
<feature type="domain" description="CBS" evidence="2">
    <location>
        <begin position="80"/>
        <end position="136"/>
    </location>
</feature>
<dbReference type="InterPro" id="IPR046342">
    <property type="entry name" value="CBS_dom_sf"/>
</dbReference>
<sequence length="136" mass="15172">MRGKQKRASAGDIMGAGVVTTENSSNLLDVARNMADKKVGSIVVINLYQEPIGLITETDILRTISEYEQKFFDLTAQDIMSKPLITIPTTADVERVEKEMKRHKIKHLPVISSGKLVGIVTTKNLVDYLGKWEIKE</sequence>
<dbReference type="AlphaFoldDB" id="A0A098EA69"/>
<dbReference type="PROSITE" id="PS51371">
    <property type="entry name" value="CBS"/>
    <property type="match status" value="2"/>
</dbReference>
<accession>A0A098EA69</accession>
<evidence type="ECO:0000256" key="1">
    <source>
        <dbReference type="ARBA" id="ARBA00023122"/>
    </source>
</evidence>
<dbReference type="SMART" id="SM00116">
    <property type="entry name" value="CBS"/>
    <property type="match status" value="2"/>
</dbReference>
<gene>
    <name evidence="3" type="ORF">MSIBF_A1760002</name>
</gene>
<keyword evidence="1" id="KW-0129">CBS domain</keyword>
<dbReference type="SUPFAM" id="SSF54631">
    <property type="entry name" value="CBS-domain pair"/>
    <property type="match status" value="1"/>
</dbReference>
<dbReference type="EMBL" id="CCXY01000086">
    <property type="protein sequence ID" value="CEG11880.1"/>
    <property type="molecule type" value="Genomic_DNA"/>
</dbReference>
<proteinExistence type="predicted"/>
<protein>
    <recommendedName>
        <fullName evidence="2">CBS domain-containing protein</fullName>
    </recommendedName>
</protein>
<dbReference type="InterPro" id="IPR051257">
    <property type="entry name" value="Diverse_CBS-Domain"/>
</dbReference>
<reference evidence="3" key="1">
    <citation type="submission" date="2014-09" db="EMBL/GenBank/DDBJ databases">
        <authorList>
            <person name="Probst J Alexander"/>
        </authorList>
    </citation>
    <scope>NUCLEOTIDE SEQUENCE</scope>
</reference>
<feature type="domain" description="CBS" evidence="2">
    <location>
        <begin position="14"/>
        <end position="71"/>
    </location>
</feature>
<dbReference type="InterPro" id="IPR000644">
    <property type="entry name" value="CBS_dom"/>
</dbReference>
<dbReference type="Gene3D" id="3.10.580.10">
    <property type="entry name" value="CBS-domain"/>
    <property type="match status" value="1"/>
</dbReference>
<dbReference type="PANTHER" id="PTHR43080:SF2">
    <property type="entry name" value="CBS DOMAIN-CONTAINING PROTEIN"/>
    <property type="match status" value="1"/>
</dbReference>
<name>A0A098EA69_9ZZZZ</name>
<dbReference type="Pfam" id="PF00571">
    <property type="entry name" value="CBS"/>
    <property type="match status" value="2"/>
</dbReference>
<evidence type="ECO:0000313" key="3">
    <source>
        <dbReference type="EMBL" id="CEG11880.1"/>
    </source>
</evidence>
<organism evidence="3">
    <name type="scientific">groundwater metagenome</name>
    <dbReference type="NCBI Taxonomy" id="717931"/>
    <lineage>
        <taxon>unclassified sequences</taxon>
        <taxon>metagenomes</taxon>
        <taxon>ecological metagenomes</taxon>
    </lineage>
</organism>